<evidence type="ECO:0000313" key="2">
    <source>
        <dbReference type="Proteomes" id="UP001055879"/>
    </source>
</evidence>
<protein>
    <submittedName>
        <fullName evidence="1">Uncharacterized protein</fullName>
    </submittedName>
</protein>
<dbReference type="EMBL" id="CM042062">
    <property type="protein sequence ID" value="KAI3669942.1"/>
    <property type="molecule type" value="Genomic_DNA"/>
</dbReference>
<accession>A0ACB8XPH8</accession>
<organism evidence="1 2">
    <name type="scientific">Arctium lappa</name>
    <name type="common">Greater burdock</name>
    <name type="synonym">Lappa major</name>
    <dbReference type="NCBI Taxonomy" id="4217"/>
    <lineage>
        <taxon>Eukaryota</taxon>
        <taxon>Viridiplantae</taxon>
        <taxon>Streptophyta</taxon>
        <taxon>Embryophyta</taxon>
        <taxon>Tracheophyta</taxon>
        <taxon>Spermatophyta</taxon>
        <taxon>Magnoliopsida</taxon>
        <taxon>eudicotyledons</taxon>
        <taxon>Gunneridae</taxon>
        <taxon>Pentapetalae</taxon>
        <taxon>asterids</taxon>
        <taxon>campanulids</taxon>
        <taxon>Asterales</taxon>
        <taxon>Asteraceae</taxon>
        <taxon>Carduoideae</taxon>
        <taxon>Cardueae</taxon>
        <taxon>Arctiinae</taxon>
        <taxon>Arctium</taxon>
    </lineage>
</organism>
<dbReference type="Proteomes" id="UP001055879">
    <property type="component" value="Linkage Group LG16"/>
</dbReference>
<name>A0ACB8XPH8_ARCLA</name>
<comment type="caution">
    <text evidence="1">The sequence shown here is derived from an EMBL/GenBank/DDBJ whole genome shotgun (WGS) entry which is preliminary data.</text>
</comment>
<gene>
    <name evidence="1" type="ORF">L6452_41450</name>
</gene>
<evidence type="ECO:0000313" key="1">
    <source>
        <dbReference type="EMBL" id="KAI3669942.1"/>
    </source>
</evidence>
<proteinExistence type="predicted"/>
<keyword evidence="2" id="KW-1185">Reference proteome</keyword>
<reference evidence="1 2" key="2">
    <citation type="journal article" date="2022" name="Mol. Ecol. Resour.">
        <title>The genomes of chicory, endive, great burdock and yacon provide insights into Asteraceae paleo-polyploidization history and plant inulin production.</title>
        <authorList>
            <person name="Fan W."/>
            <person name="Wang S."/>
            <person name="Wang H."/>
            <person name="Wang A."/>
            <person name="Jiang F."/>
            <person name="Liu H."/>
            <person name="Zhao H."/>
            <person name="Xu D."/>
            <person name="Zhang Y."/>
        </authorList>
    </citation>
    <scope>NUCLEOTIDE SEQUENCE [LARGE SCALE GENOMIC DNA]</scope>
    <source>
        <strain evidence="2">cv. Niubang</strain>
    </source>
</reference>
<reference evidence="2" key="1">
    <citation type="journal article" date="2022" name="Mol. Ecol. Resour.">
        <title>The genomes of chicory, endive, great burdock and yacon provide insights into Asteraceae palaeo-polyploidization history and plant inulin production.</title>
        <authorList>
            <person name="Fan W."/>
            <person name="Wang S."/>
            <person name="Wang H."/>
            <person name="Wang A."/>
            <person name="Jiang F."/>
            <person name="Liu H."/>
            <person name="Zhao H."/>
            <person name="Xu D."/>
            <person name="Zhang Y."/>
        </authorList>
    </citation>
    <scope>NUCLEOTIDE SEQUENCE [LARGE SCALE GENOMIC DNA]</scope>
    <source>
        <strain evidence="2">cv. Niubang</strain>
    </source>
</reference>
<sequence length="958" mass="110493">MWGTEDRIAIPFFFLVRFCRSPSERRYLSISFFRAAVYRFERRFTDCGIPFSGDWFAKPYACLRFCQPVWLRLRDFFSNFETGYIAASWSPVCTLQSSPNLAISLRLSVVSRYSQAFSMEEQQPNPSNSSGIPLILTSASSNNLPTAPSQMKMKTQPTIHGFFKRKHVSSSSQSQDTPTSSVPTTEKPCKKAQMESNDIDLSTLERDPGLRSQVYDYPINQQDTIRRAYMNLGPLQPTLSMFPKSGSETHKRSFQASWFKLYPWLEYSKTLDAVFCFPCFLFNKPTGPGYFGQKAFTIDGFRNWKKVGGKKCVLLMHMGTECTSFHNVAQKGWDDLLNAQQDIRNVYEKFTTEEREKNRLRLTASIYCVRWCAFQAVAFRGHNEKLDAINRGNFLEMLEALGEFSNELKELFCRAPKYASYTSPLIQKEILNLISSKVRRMICEEIGGRKFCLLVDEARDESHKEQMSIVLRFVNKEGFIIERFFGLVHVRDTTAQTLKDGIYSLLSHYNLDVKSIRGQGYDGASNMRGQFKGLQALILEDCKYAYYVHCLAHRLQLALMAASQGVIALRKFFTHLTFVVNVVSASSKRTDQLRDAQVEQIAYLISIDELETGRGLNQIGTLQRAGDTRWSSHLRSVSSLIKMYSPTCEVLLKIVEEGTGSIKGDADSAYEAMTTFEFVFVLHLEKEIMEITDLLCQALQRQNQDIFNALRLVASTKVLLQKMKDEGWDDLLCLVKSFCQVRNIDIPDLSSSYYSRGARARNEHSDHTLEHHYRVDIFYEAINCQLMEIDHRFSDSSMEMLRLASILDPKNAYETFRSIDVRQLLEQFYPEDFSDHEKTILKMQLQHYVVDVVQHEDYKQLTCIADLCQWLVRSRRETTFDLIYRLLSLLLTLPVSTATTERSFSAMNIVKTRMRNKMDDEFLNDSLILFIEREIAEKISMEEIVEDFKAAKDRRVPL</sequence>